<feature type="transmembrane region" description="Helical" evidence="1">
    <location>
        <begin position="51"/>
        <end position="71"/>
    </location>
</feature>
<dbReference type="CDD" id="cd01948">
    <property type="entry name" value="EAL"/>
    <property type="match status" value="1"/>
</dbReference>
<evidence type="ECO:0000313" key="5">
    <source>
        <dbReference type="Proteomes" id="UP000007054"/>
    </source>
</evidence>
<feature type="transmembrane region" description="Helical" evidence="1">
    <location>
        <begin position="105"/>
        <end position="125"/>
    </location>
</feature>
<evidence type="ECO:0000256" key="1">
    <source>
        <dbReference type="SAM" id="Phobius"/>
    </source>
</evidence>
<dbReference type="AlphaFoldDB" id="D4LAX6"/>
<evidence type="ECO:0000259" key="3">
    <source>
        <dbReference type="PROSITE" id="PS50887"/>
    </source>
</evidence>
<dbReference type="InterPro" id="IPR000160">
    <property type="entry name" value="GGDEF_dom"/>
</dbReference>
<protein>
    <submittedName>
        <fullName evidence="4">Diguanylate cyclase (GGDEF) domain</fullName>
    </submittedName>
</protein>
<dbReference type="HOGENOM" id="CLU_000445_70_50_9"/>
<evidence type="ECO:0000313" key="4">
    <source>
        <dbReference type="EMBL" id="CBL16771.1"/>
    </source>
</evidence>
<dbReference type="PROSITE" id="PS50883">
    <property type="entry name" value="EAL"/>
    <property type="match status" value="1"/>
</dbReference>
<dbReference type="SUPFAM" id="SSF141868">
    <property type="entry name" value="EAL domain-like"/>
    <property type="match status" value="1"/>
</dbReference>
<accession>D4LAX6</accession>
<dbReference type="STRING" id="213810.RUM_05510"/>
<dbReference type="Pfam" id="PF00563">
    <property type="entry name" value="EAL"/>
    <property type="match status" value="1"/>
</dbReference>
<dbReference type="GO" id="GO:0071111">
    <property type="term" value="F:cyclic-guanylate-specific phosphodiesterase activity"/>
    <property type="evidence" value="ECO:0007669"/>
    <property type="project" value="InterPro"/>
</dbReference>
<keyword evidence="5" id="KW-1185">Reference proteome</keyword>
<dbReference type="SUPFAM" id="SSF55073">
    <property type="entry name" value="Nucleotide cyclase"/>
    <property type="match status" value="1"/>
</dbReference>
<dbReference type="Pfam" id="PF00990">
    <property type="entry name" value="GGDEF"/>
    <property type="match status" value="1"/>
</dbReference>
<feature type="domain" description="EAL" evidence="2">
    <location>
        <begin position="312"/>
        <end position="565"/>
    </location>
</feature>
<dbReference type="InterPro" id="IPR001633">
    <property type="entry name" value="EAL_dom"/>
</dbReference>
<keyword evidence="1" id="KW-0472">Membrane</keyword>
<dbReference type="BioCyc" id="RCHA213810:RUM_RS02660-MONOMER"/>
<dbReference type="Gene3D" id="3.20.20.450">
    <property type="entry name" value="EAL domain"/>
    <property type="match status" value="1"/>
</dbReference>
<evidence type="ECO:0000259" key="2">
    <source>
        <dbReference type="PROSITE" id="PS50883"/>
    </source>
</evidence>
<dbReference type="CDD" id="cd01949">
    <property type="entry name" value="GGDEF"/>
    <property type="match status" value="1"/>
</dbReference>
<sequence>MAKSRMEFTKNQTEWIVLTLLALLLLLFQLITSRLTRYGGTFAIGETELEYGRLCSIFNVLQIFTGMLMVINTKRKGWICMSILSILNLIMVISTVFVQQQVNNLPGVAMQALNLIICSTIYFYVRKCDINAARLDEVANTDELTGLPNRRSLLRHVNRRISKGTPFAFVLLDLDNFKSINDTAGHEYGDEILQQIAQRWKEQVQNKNAFFARLGGDEFVLITDYNGDLGKLEQMLHEAINRAPSDKRTRFSVRDSSFFITASMGISLFPEHADNVSTLMSYADIAMYQAKARGRQGLCMFRQEMDSALTDNLQIEQMLRDALQENRFFLAFQPQYHISDHSLRGFETLVRMRDAKGNQVSPGRFIPVAEASALMIQLDQWIMGNALTCMQPVVAQHPDIILSVNVSARNLLHGDFSTYVQNLLRSTGFPARNLELEVTESLFISSLEHASKILNRLRDIGIRIALDDFGTGYASLSYLNRLPIDLLKIDKSFIDQINSDTNGNAFVKAIITMGHVLGCEVISEGVESDSQLDVLKGYACDLLQGFLWGKPLSFEEAKQLAQKEPIPS</sequence>
<dbReference type="PATRIC" id="fig|213810.4.peg.457"/>
<dbReference type="InterPro" id="IPR050706">
    <property type="entry name" value="Cyclic-di-GMP_PDE-like"/>
</dbReference>
<dbReference type="NCBIfam" id="TIGR00254">
    <property type="entry name" value="GGDEF"/>
    <property type="match status" value="1"/>
</dbReference>
<dbReference type="Proteomes" id="UP000007054">
    <property type="component" value="Chromosome"/>
</dbReference>
<dbReference type="GeneID" id="83155367"/>
<dbReference type="PROSITE" id="PS50887">
    <property type="entry name" value="GGDEF"/>
    <property type="match status" value="1"/>
</dbReference>
<feature type="transmembrane region" description="Helical" evidence="1">
    <location>
        <begin position="78"/>
        <end position="99"/>
    </location>
</feature>
<keyword evidence="1" id="KW-1133">Transmembrane helix</keyword>
<keyword evidence="1" id="KW-0812">Transmembrane</keyword>
<gene>
    <name evidence="4" type="ordered locus">RUM_05510</name>
</gene>
<proteinExistence type="predicted"/>
<dbReference type="SMART" id="SM00052">
    <property type="entry name" value="EAL"/>
    <property type="match status" value="1"/>
</dbReference>
<dbReference type="Gene3D" id="3.30.70.270">
    <property type="match status" value="1"/>
</dbReference>
<dbReference type="PANTHER" id="PTHR33121:SF71">
    <property type="entry name" value="OXYGEN SENSOR PROTEIN DOSP"/>
    <property type="match status" value="1"/>
</dbReference>
<organism evidence="4 5">
    <name type="scientific">Ruminococcus champanellensis (strain DSM 18848 / JCM 17042 / KCTC 15320 / 18P13)</name>
    <dbReference type="NCBI Taxonomy" id="213810"/>
    <lineage>
        <taxon>Bacteria</taxon>
        <taxon>Bacillati</taxon>
        <taxon>Bacillota</taxon>
        <taxon>Clostridia</taxon>
        <taxon>Eubacteriales</taxon>
        <taxon>Oscillospiraceae</taxon>
        <taxon>Ruminococcus</taxon>
    </lineage>
</organism>
<dbReference type="PANTHER" id="PTHR33121">
    <property type="entry name" value="CYCLIC DI-GMP PHOSPHODIESTERASE PDEF"/>
    <property type="match status" value="1"/>
</dbReference>
<dbReference type="InterPro" id="IPR035919">
    <property type="entry name" value="EAL_sf"/>
</dbReference>
<reference evidence="4" key="2">
    <citation type="submission" date="2010-03" db="EMBL/GenBank/DDBJ databases">
        <authorList>
            <person name="Pajon A."/>
        </authorList>
    </citation>
    <scope>NUCLEOTIDE SEQUENCE</scope>
    <source>
        <strain evidence="4">Type strain: 18P13</strain>
    </source>
</reference>
<dbReference type="KEGG" id="rch:RUM_05510"/>
<feature type="domain" description="GGDEF" evidence="3">
    <location>
        <begin position="165"/>
        <end position="303"/>
    </location>
</feature>
<dbReference type="EMBL" id="FP929052">
    <property type="protein sequence ID" value="CBL16771.1"/>
    <property type="molecule type" value="Genomic_DNA"/>
</dbReference>
<name>D4LAX6_RUMC1</name>
<dbReference type="SMART" id="SM00267">
    <property type="entry name" value="GGDEF"/>
    <property type="match status" value="1"/>
</dbReference>
<dbReference type="InterPro" id="IPR029787">
    <property type="entry name" value="Nucleotide_cyclase"/>
</dbReference>
<reference evidence="4" key="1">
    <citation type="submission" date="2010-03" db="EMBL/GenBank/DDBJ databases">
        <title>The genome sequence of Ruminococcus sp. 18P13.</title>
        <authorList>
            <consortium name="metaHIT consortium -- http://www.metahit.eu/"/>
            <person name="Pajon A."/>
            <person name="Turner K."/>
            <person name="Parkhill J."/>
            <person name="Bernalier A."/>
        </authorList>
    </citation>
    <scope>NUCLEOTIDE SEQUENCE [LARGE SCALE GENOMIC DNA]</scope>
    <source>
        <strain evidence="4">Type strain: 18P13</strain>
    </source>
</reference>
<dbReference type="InterPro" id="IPR043128">
    <property type="entry name" value="Rev_trsase/Diguanyl_cyclase"/>
</dbReference>
<dbReference type="RefSeq" id="WP_015557678.1">
    <property type="nucleotide sequence ID" value="NC_021039.1"/>
</dbReference>
<feature type="transmembrane region" description="Helical" evidence="1">
    <location>
        <begin position="12"/>
        <end position="31"/>
    </location>
</feature>